<dbReference type="KEGG" id="vg:65115705"/>
<name>A0A385DS36_9CAUD</name>
<keyword evidence="2" id="KW-1185">Reference proteome</keyword>
<dbReference type="RefSeq" id="YP_010098037.1">
    <property type="nucleotide sequence ID" value="NC_055763.1"/>
</dbReference>
<reference evidence="1 2" key="1">
    <citation type="submission" date="2018-07" db="EMBL/GenBank/DDBJ databases">
        <authorList>
            <person name="Burke E.M."/>
            <person name="Good S."/>
            <person name="Jeffords E.T."/>
            <person name="Pearson M."/>
            <person name="Sohlstrom A."/>
            <person name="Westholm D.E."/>
            <person name="Butela K.A."/>
            <person name="Garlena R.A."/>
            <person name="Russell D.A."/>
            <person name="Pope W.H."/>
            <person name="Jacobs-Sera D."/>
            <person name="Hatfull G.F."/>
        </authorList>
    </citation>
    <scope>NUCLEOTIDE SEQUENCE [LARGE SCALE GENOMIC DNA]</scope>
</reference>
<evidence type="ECO:0000313" key="2">
    <source>
        <dbReference type="Proteomes" id="UP000263654"/>
    </source>
</evidence>
<accession>A0A385DS36</accession>
<dbReference type="Proteomes" id="UP000263654">
    <property type="component" value="Segment"/>
</dbReference>
<dbReference type="GeneID" id="65115705"/>
<dbReference type="EMBL" id="MH669007">
    <property type="protein sequence ID" value="AXQ61379.1"/>
    <property type="molecule type" value="Genomic_DNA"/>
</dbReference>
<proteinExistence type="predicted"/>
<gene>
    <name evidence="1" type="primary">60</name>
    <name evidence="1" type="ORF">SEA_MARIETTA_60</name>
</gene>
<organism evidence="1 2">
    <name type="scientific">Gordonia phage Marietta</name>
    <dbReference type="NCBI Taxonomy" id="2301558"/>
    <lineage>
        <taxon>Viruses</taxon>
        <taxon>Duplodnaviria</taxon>
        <taxon>Heunggongvirae</taxon>
        <taxon>Uroviricota</taxon>
        <taxon>Caudoviricetes</taxon>
        <taxon>Zierdtviridae</taxon>
        <taxon>Emilbogenvirinae</taxon>
        <taxon>Sukkupivirus</taxon>
        <taxon>Sukkupivirus marietta</taxon>
    </lineage>
</organism>
<sequence length="76" mass="8377">MTEPTINVTYWLNNPTGGRTLVSAYNHHVPKGWRVPAVGECLVSCGRKYRVTGVTWDLDGPATSQEVFVSAEEVDL</sequence>
<protein>
    <submittedName>
        <fullName evidence="1">Uncharacterized protein</fullName>
    </submittedName>
</protein>
<evidence type="ECO:0000313" key="1">
    <source>
        <dbReference type="EMBL" id="AXQ61379.1"/>
    </source>
</evidence>